<keyword evidence="5" id="KW-0050">Antiport</keyword>
<evidence type="ECO:0000256" key="2">
    <source>
        <dbReference type="ARBA" id="ARBA00006375"/>
    </source>
</evidence>
<dbReference type="Proteomes" id="UP000005215">
    <property type="component" value="Unassembled WGS sequence"/>
</dbReference>
<feature type="repeat" description="Solcar" evidence="30">
    <location>
        <begin position="192"/>
        <end position="278"/>
    </location>
</feature>
<feature type="repeat" description="Solcar" evidence="30">
    <location>
        <begin position="286"/>
        <end position="371"/>
    </location>
</feature>
<dbReference type="SMART" id="SM00054">
    <property type="entry name" value="EFh"/>
    <property type="match status" value="3"/>
</dbReference>
<keyword evidence="10" id="KW-0106">Calcium</keyword>
<dbReference type="InParanoid" id="I3N408"/>
<evidence type="ECO:0000256" key="9">
    <source>
        <dbReference type="ARBA" id="ARBA00022792"/>
    </source>
</evidence>
<evidence type="ECO:0000256" key="14">
    <source>
        <dbReference type="ARBA" id="ARBA00036282"/>
    </source>
</evidence>
<evidence type="ECO:0000256" key="23">
    <source>
        <dbReference type="ARBA" id="ARBA00048844"/>
    </source>
</evidence>
<dbReference type="AlphaFoldDB" id="I3N408"/>
<evidence type="ECO:0000256" key="1">
    <source>
        <dbReference type="ARBA" id="ARBA00004448"/>
    </source>
</evidence>
<keyword evidence="9" id="KW-0999">Mitochondrion inner membrane</keyword>
<evidence type="ECO:0000256" key="12">
    <source>
        <dbReference type="ARBA" id="ARBA00023128"/>
    </source>
</evidence>
<comment type="similarity">
    <text evidence="2 31">Belongs to the mitochondrial carrier (TC 2.A.29) family.</text>
</comment>
<dbReference type="GO" id="GO:0015297">
    <property type="term" value="F:antiporter activity"/>
    <property type="evidence" value="ECO:0007669"/>
    <property type="project" value="UniProtKB-KW"/>
</dbReference>
<keyword evidence="4 31" id="KW-0813">Transport</keyword>
<dbReference type="Pfam" id="PF13202">
    <property type="entry name" value="EF-hand_5"/>
    <property type="match status" value="1"/>
</dbReference>
<comment type="catalytic activity">
    <reaction evidence="20">
        <text>phosphate(in) + ATP(out) + 2 H(+)(out) = phosphate(out) + ATP(in) + 2 H(+)(in)</text>
        <dbReference type="Rhea" id="RHEA:72035"/>
        <dbReference type="ChEBI" id="CHEBI:15378"/>
        <dbReference type="ChEBI" id="CHEBI:30616"/>
        <dbReference type="ChEBI" id="CHEBI:43474"/>
    </reaction>
</comment>
<keyword evidence="6 30" id="KW-0812">Transmembrane</keyword>
<dbReference type="EMBL" id="AGTP01100496">
    <property type="status" value="NOT_ANNOTATED_CDS"/>
    <property type="molecule type" value="Genomic_DNA"/>
</dbReference>
<name>I3N408_ICTTR</name>
<comment type="catalytic activity">
    <reaction evidence="14">
        <text>dAMP(out) + phosphate(in) = dAMP(in) + phosphate(out)</text>
        <dbReference type="Rhea" id="RHEA:73687"/>
        <dbReference type="ChEBI" id="CHEBI:43474"/>
        <dbReference type="ChEBI" id="CHEBI:58245"/>
    </reaction>
</comment>
<evidence type="ECO:0000256" key="3">
    <source>
        <dbReference type="ARBA" id="ARBA00011245"/>
    </source>
</evidence>
<comment type="catalytic activity">
    <reaction evidence="24">
        <text>Mg(2+)(out) + phosphate(in) + ATP(out) = Mg(2+)(in) + phosphate(out) + ATP(in)</text>
        <dbReference type="Rhea" id="RHEA:65840"/>
        <dbReference type="ChEBI" id="CHEBI:18420"/>
        <dbReference type="ChEBI" id="CHEBI:30616"/>
        <dbReference type="ChEBI" id="CHEBI:43474"/>
    </reaction>
</comment>
<evidence type="ECO:0000256" key="20">
    <source>
        <dbReference type="ARBA" id="ARBA00048314"/>
    </source>
</evidence>
<keyword evidence="34" id="KW-1185">Reference proteome</keyword>
<feature type="domain" description="EF-hand" evidence="32">
    <location>
        <begin position="86"/>
        <end position="121"/>
    </location>
</feature>
<evidence type="ECO:0000256" key="30">
    <source>
        <dbReference type="PROSITE-ProRule" id="PRU00282"/>
    </source>
</evidence>
<dbReference type="Ensembl" id="ENSSTOT00000022659.1">
    <property type="protein sequence ID" value="ENSSTOP00000019104.1"/>
    <property type="gene ID" value="ENSSTOG00000024778.1"/>
</dbReference>
<evidence type="ECO:0000256" key="21">
    <source>
        <dbReference type="ARBA" id="ARBA00048433"/>
    </source>
</evidence>
<evidence type="ECO:0000256" key="27">
    <source>
        <dbReference type="ARBA" id="ARBA00070249"/>
    </source>
</evidence>
<evidence type="ECO:0000256" key="29">
    <source>
        <dbReference type="ARBA" id="ARBA00077748"/>
    </source>
</evidence>
<dbReference type="GO" id="GO:0005743">
    <property type="term" value="C:mitochondrial inner membrane"/>
    <property type="evidence" value="ECO:0007669"/>
    <property type="project" value="UniProtKB-SubCell"/>
</dbReference>
<dbReference type="InterPro" id="IPR011992">
    <property type="entry name" value="EF-hand-dom_pair"/>
</dbReference>
<dbReference type="InterPro" id="IPR018247">
    <property type="entry name" value="EF_Hand_1_Ca_BS"/>
</dbReference>
<comment type="catalytic activity">
    <reaction evidence="23">
        <text>dADP(out) + phosphate(in) + H(+)(out) = dADP(in) + phosphate(out) + H(+)(in)</text>
        <dbReference type="Rhea" id="RHEA:73695"/>
        <dbReference type="ChEBI" id="CHEBI:15378"/>
        <dbReference type="ChEBI" id="CHEBI:43474"/>
        <dbReference type="ChEBI" id="CHEBI:57667"/>
    </reaction>
</comment>
<dbReference type="OrthoDB" id="270584at2759"/>
<dbReference type="PROSITE" id="PS50222">
    <property type="entry name" value="EF_HAND_2"/>
    <property type="match status" value="3"/>
</dbReference>
<evidence type="ECO:0000256" key="10">
    <source>
        <dbReference type="ARBA" id="ARBA00022837"/>
    </source>
</evidence>
<dbReference type="FunFam" id="1.10.238.10:FF:000028">
    <property type="entry name" value="Putative calcium-binding mitochondrial carrier protein scamc-2"/>
    <property type="match status" value="1"/>
</dbReference>
<dbReference type="GeneID" id="101957297"/>
<dbReference type="InterPro" id="IPR023395">
    <property type="entry name" value="MCP_dom_sf"/>
</dbReference>
<comment type="catalytic activity">
    <reaction evidence="22">
        <text>Mg(2+)(in) + ADP(out) + ATP(in) + H(+)(out) = Mg(2+)(out) + ADP(in) + ATP(out) + H(+)(in)</text>
        <dbReference type="Rhea" id="RHEA:73659"/>
        <dbReference type="ChEBI" id="CHEBI:15378"/>
        <dbReference type="ChEBI" id="CHEBI:18420"/>
        <dbReference type="ChEBI" id="CHEBI:30616"/>
        <dbReference type="ChEBI" id="CHEBI:456216"/>
    </reaction>
</comment>
<evidence type="ECO:0000313" key="34">
    <source>
        <dbReference type="Proteomes" id="UP000005215"/>
    </source>
</evidence>
<evidence type="ECO:0000256" key="31">
    <source>
        <dbReference type="RuleBase" id="RU000488"/>
    </source>
</evidence>
<protein>
    <recommendedName>
        <fullName evidence="27">Mitochondrial adenyl nucleotide antiporter SLC25A24</fullName>
    </recommendedName>
    <alternativeName>
        <fullName evidence="29">Small calcium-binding mitochondrial carrier protein 1</fullName>
    </alternativeName>
    <alternativeName>
        <fullName evidence="28">Solute carrier family 25 member 24</fullName>
    </alternativeName>
</protein>
<accession>I3N408</accession>
<keyword evidence="8" id="KW-0677">Repeat</keyword>
<dbReference type="PRINTS" id="PR00928">
    <property type="entry name" value="GRAVESDC"/>
</dbReference>
<dbReference type="STRING" id="43179.ENSSTOP00000019104"/>
<evidence type="ECO:0000313" key="33">
    <source>
        <dbReference type="Ensembl" id="ENSSTOP00000019104.1"/>
    </source>
</evidence>
<evidence type="ECO:0000256" key="11">
    <source>
        <dbReference type="ARBA" id="ARBA00022989"/>
    </source>
</evidence>
<dbReference type="eggNOG" id="KOG0036">
    <property type="taxonomic scope" value="Eukaryota"/>
</dbReference>
<feature type="repeat" description="Solcar" evidence="30">
    <location>
        <begin position="383"/>
        <end position="470"/>
    </location>
</feature>
<organism evidence="33 34">
    <name type="scientific">Ictidomys tridecemlineatus</name>
    <name type="common">Thirteen-lined ground squirrel</name>
    <name type="synonym">Spermophilus tridecemlineatus</name>
    <dbReference type="NCBI Taxonomy" id="43179"/>
    <lineage>
        <taxon>Eukaryota</taxon>
        <taxon>Metazoa</taxon>
        <taxon>Chordata</taxon>
        <taxon>Craniata</taxon>
        <taxon>Vertebrata</taxon>
        <taxon>Euteleostomi</taxon>
        <taxon>Mammalia</taxon>
        <taxon>Eutheria</taxon>
        <taxon>Euarchontoglires</taxon>
        <taxon>Glires</taxon>
        <taxon>Rodentia</taxon>
        <taxon>Sciuromorpha</taxon>
        <taxon>Sciuridae</taxon>
        <taxon>Xerinae</taxon>
        <taxon>Marmotini</taxon>
        <taxon>Ictidomys</taxon>
    </lineage>
</organism>
<dbReference type="SUPFAM" id="SSF103506">
    <property type="entry name" value="Mitochondrial carrier"/>
    <property type="match status" value="1"/>
</dbReference>
<evidence type="ECO:0000256" key="13">
    <source>
        <dbReference type="ARBA" id="ARBA00023136"/>
    </source>
</evidence>
<comment type="subunit">
    <text evidence="3">Monomer.</text>
</comment>
<evidence type="ECO:0000256" key="6">
    <source>
        <dbReference type="ARBA" id="ARBA00022692"/>
    </source>
</evidence>
<reference evidence="33" key="3">
    <citation type="submission" date="2025-09" db="UniProtKB">
        <authorList>
            <consortium name="Ensembl"/>
        </authorList>
    </citation>
    <scope>IDENTIFICATION</scope>
</reference>
<evidence type="ECO:0000256" key="7">
    <source>
        <dbReference type="ARBA" id="ARBA00022723"/>
    </source>
</evidence>
<comment type="function">
    <text evidence="26">Electroneutral antiporter that mediates the transport of adenyl nucleotides through the inner mitochondrial membrane. Originally identified as an ATP-magnesium/inorganic phosphate antiporter, it also acts as a broad specificity adenyl nucleotide antiporter. By regulating the mitochondrial matrix adenyl nucleotide pool could adapt to changing cellular energetic demands and indirectly regulate adenyl nucleotide-dependent metabolic pathways. In vitro, a low activity is also observed with guanyl and pyrimidine nucleotides. May play a role in protecting cells against oxidative stress-induced cell death, by buffering calcium levels in the mitochondrial matrix through the formation of calcium-phosphate precipitates.</text>
</comment>
<evidence type="ECO:0000256" key="28">
    <source>
        <dbReference type="ARBA" id="ARBA00076493"/>
    </source>
</evidence>
<evidence type="ECO:0000256" key="5">
    <source>
        <dbReference type="ARBA" id="ARBA00022449"/>
    </source>
</evidence>
<keyword evidence="12" id="KW-0496">Mitochondrion</keyword>
<sequence>MLRWLRGFVLPAAACQSEDDYFRYQILFEDLDRNGDGVVDIKELKEGLEYWSSSFGKDSEKDILKAGDANQDSGLDFGEFVRYLEDHEKKMKLAFKSLDKNNDGVIEVSDIIAAVKSLGIHISEVQAKEILKSIDTDGTMTVDWDEWRDYFLLHPAKNINEIIHFWKRSTLIDIGESIAIPDEFSEQERQSGDWWKQLVAAGIASAVARTFTAPFDRLKVMMQVHSLKTRRMRLMSVFEQMVNEGGIFSLWRGNGTNIIKIAPETALKIGAYEQFKKWLSFDGSKTGIFERFIAGSLAGATAQTCIYPMEVIKTRLAVANTGEYSGIVDCGKKLLKQEGIRALFKGYVPNLLGIVPYAGIDLAVYEFLKNHWLKHYAEDSVNPGVIILLACSTLSHTCGQLVSFPLYLIRTRMQADALVEQEKTPMIQLIQEIYKKEGKRGFYRGITPNIIKLLPAVGIGCIAYEKTKPILGLT</sequence>
<dbReference type="RefSeq" id="XP_005339171.1">
    <property type="nucleotide sequence ID" value="XM_005339114.2"/>
</dbReference>
<gene>
    <name evidence="33" type="primary">LOC101957297</name>
</gene>
<evidence type="ECO:0000256" key="8">
    <source>
        <dbReference type="ARBA" id="ARBA00022737"/>
    </source>
</evidence>
<comment type="catalytic activity">
    <reaction evidence="15">
        <text>3'-AMP(out) + phosphate(in) = 3'-AMP(in) + phosphate(out)</text>
        <dbReference type="Rhea" id="RHEA:73691"/>
        <dbReference type="ChEBI" id="CHEBI:43474"/>
        <dbReference type="ChEBI" id="CHEBI:60880"/>
    </reaction>
</comment>
<comment type="catalytic activity">
    <reaction evidence="19">
        <text>ADP(out) + phosphate(in) + H(+)(out) = ADP(in) + phosphate(out) + H(+)(in)</text>
        <dbReference type="Rhea" id="RHEA:65844"/>
        <dbReference type="ChEBI" id="CHEBI:15378"/>
        <dbReference type="ChEBI" id="CHEBI:43474"/>
        <dbReference type="ChEBI" id="CHEBI:456216"/>
    </reaction>
</comment>
<evidence type="ECO:0000256" key="16">
    <source>
        <dbReference type="ARBA" id="ARBA00036310"/>
    </source>
</evidence>
<keyword evidence="7" id="KW-0479">Metal-binding</keyword>
<dbReference type="FunCoup" id="I3N408">
    <property type="interactions" value="171"/>
</dbReference>
<dbReference type="SUPFAM" id="SSF47473">
    <property type="entry name" value="EF-hand"/>
    <property type="match status" value="1"/>
</dbReference>
<dbReference type="OMA" id="RTHMQAS"/>
<dbReference type="GeneTree" id="ENSGT00940000164117"/>
<dbReference type="PROSITE" id="PS50920">
    <property type="entry name" value="SOLCAR"/>
    <property type="match status" value="3"/>
</dbReference>
<dbReference type="FunFam" id="1.10.238.10:FF:000168">
    <property type="entry name" value="Solute carrier family 25 member 24"/>
    <property type="match status" value="1"/>
</dbReference>
<comment type="catalytic activity">
    <reaction evidence="17">
        <text>ADP(out) + diphosphate(in) = ADP(in) + diphosphate(out)</text>
        <dbReference type="Rhea" id="RHEA:73671"/>
        <dbReference type="ChEBI" id="CHEBI:33019"/>
        <dbReference type="ChEBI" id="CHEBI:456216"/>
    </reaction>
</comment>
<dbReference type="HOGENOM" id="CLU_015166_2_0_1"/>
<feature type="domain" description="EF-hand" evidence="32">
    <location>
        <begin position="122"/>
        <end position="157"/>
    </location>
</feature>
<dbReference type="KEGG" id="iti:101957297"/>
<reference evidence="34" key="1">
    <citation type="submission" date="2011-11" db="EMBL/GenBank/DDBJ databases">
        <title>The Draft Genome of Spermophilus tridecemlineatus.</title>
        <authorList>
            <consortium name="The Broad Institute Genome Assembly &amp; Analysis Group"/>
            <consortium name="Computational R&amp;D Group"/>
            <consortium name="and Sequencing Platform"/>
            <person name="Di Palma F."/>
            <person name="Alfoldi J."/>
            <person name="Johnson J."/>
            <person name="Berlin A."/>
            <person name="Gnerre S."/>
            <person name="Jaffe D."/>
            <person name="MacCallum I."/>
            <person name="Young S."/>
            <person name="Walker B.J."/>
            <person name="Lindblad-Toh K."/>
        </authorList>
    </citation>
    <scope>NUCLEOTIDE SEQUENCE [LARGE SCALE GENOMIC DNA]</scope>
</reference>
<dbReference type="Gene3D" id="1.50.40.10">
    <property type="entry name" value="Mitochondrial carrier domain"/>
    <property type="match status" value="1"/>
</dbReference>
<evidence type="ECO:0000256" key="25">
    <source>
        <dbReference type="ARBA" id="ARBA00049234"/>
    </source>
</evidence>
<evidence type="ECO:0000259" key="32">
    <source>
        <dbReference type="PROSITE" id="PS50222"/>
    </source>
</evidence>
<dbReference type="GO" id="GO:0005829">
    <property type="term" value="C:cytosol"/>
    <property type="evidence" value="ECO:0007669"/>
    <property type="project" value="Ensembl"/>
</dbReference>
<comment type="catalytic activity">
    <reaction evidence="25">
        <text>dADP(in) + ADP(out) = dADP(out) + ADP(in)</text>
        <dbReference type="Rhea" id="RHEA:72855"/>
        <dbReference type="ChEBI" id="CHEBI:57667"/>
        <dbReference type="ChEBI" id="CHEBI:456216"/>
    </reaction>
</comment>
<dbReference type="InterPro" id="IPR018108">
    <property type="entry name" value="MCP_transmembrane"/>
</dbReference>
<comment type="catalytic activity">
    <reaction evidence="18">
        <text>AMP(out) + phosphate(in) = AMP(in) + phosphate(out)</text>
        <dbReference type="Rhea" id="RHEA:70259"/>
        <dbReference type="ChEBI" id="CHEBI:43474"/>
        <dbReference type="ChEBI" id="CHEBI:456215"/>
    </reaction>
</comment>
<dbReference type="Pfam" id="PF13499">
    <property type="entry name" value="EF-hand_7"/>
    <property type="match status" value="1"/>
</dbReference>
<dbReference type="EMBL" id="AGTP01100497">
    <property type="status" value="NOT_ANNOTATED_CDS"/>
    <property type="molecule type" value="Genomic_DNA"/>
</dbReference>
<proteinExistence type="inferred from homology"/>
<dbReference type="Gene3D" id="1.10.238.10">
    <property type="entry name" value="EF-hand"/>
    <property type="match status" value="2"/>
</dbReference>
<dbReference type="PROSITE" id="PS00018">
    <property type="entry name" value="EF_HAND_1"/>
    <property type="match status" value="2"/>
</dbReference>
<dbReference type="PRINTS" id="PR00926">
    <property type="entry name" value="MITOCARRIER"/>
</dbReference>
<evidence type="ECO:0000256" key="26">
    <source>
        <dbReference type="ARBA" id="ARBA00053214"/>
    </source>
</evidence>
<reference evidence="33" key="2">
    <citation type="submission" date="2025-08" db="UniProtKB">
        <authorList>
            <consortium name="Ensembl"/>
        </authorList>
    </citation>
    <scope>IDENTIFICATION</scope>
</reference>
<dbReference type="InterPro" id="IPR002167">
    <property type="entry name" value="GDC-like"/>
</dbReference>
<evidence type="ECO:0000256" key="15">
    <source>
        <dbReference type="ARBA" id="ARBA00036289"/>
    </source>
</evidence>
<dbReference type="GO" id="GO:0005815">
    <property type="term" value="C:microtubule organizing center"/>
    <property type="evidence" value="ECO:0007669"/>
    <property type="project" value="Ensembl"/>
</dbReference>
<dbReference type="FunFam" id="1.50.40.10:FF:000003">
    <property type="entry name" value="Putative calcium-binding mitochondrial carrier protein scamc-2"/>
    <property type="match status" value="1"/>
</dbReference>
<dbReference type="Pfam" id="PF00153">
    <property type="entry name" value="Mito_carr"/>
    <property type="match status" value="3"/>
</dbReference>
<dbReference type="InterPro" id="IPR002048">
    <property type="entry name" value="EF_hand_dom"/>
</dbReference>
<comment type="catalytic activity">
    <reaction evidence="16">
        <text>3'-AMP(in) + ADP(out) + H(+)(out) = 3'-AMP(out) + ADP(in) + H(+)(in)</text>
        <dbReference type="Rhea" id="RHEA:73679"/>
        <dbReference type="ChEBI" id="CHEBI:15378"/>
        <dbReference type="ChEBI" id="CHEBI:60880"/>
        <dbReference type="ChEBI" id="CHEBI:456216"/>
    </reaction>
</comment>
<comment type="subcellular location">
    <subcellularLocation>
        <location evidence="1">Mitochondrion inner membrane</location>
        <topology evidence="1">Multi-pass membrane protein</topology>
    </subcellularLocation>
</comment>
<dbReference type="GO" id="GO:0005509">
    <property type="term" value="F:calcium ion binding"/>
    <property type="evidence" value="ECO:0007669"/>
    <property type="project" value="InterPro"/>
</dbReference>
<evidence type="ECO:0000256" key="18">
    <source>
        <dbReference type="ARBA" id="ARBA00036908"/>
    </source>
</evidence>
<evidence type="ECO:0000256" key="22">
    <source>
        <dbReference type="ARBA" id="ARBA00048804"/>
    </source>
</evidence>
<evidence type="ECO:0000256" key="4">
    <source>
        <dbReference type="ARBA" id="ARBA00022448"/>
    </source>
</evidence>
<dbReference type="InterPro" id="IPR002067">
    <property type="entry name" value="MCP"/>
</dbReference>
<dbReference type="PANTHER" id="PTHR24089">
    <property type="entry name" value="SOLUTE CARRIER FAMILY 25"/>
    <property type="match status" value="1"/>
</dbReference>
<evidence type="ECO:0000256" key="17">
    <source>
        <dbReference type="ARBA" id="ARBA00036630"/>
    </source>
</evidence>
<comment type="catalytic activity">
    <reaction evidence="21">
        <text>dAMP(in) + ADP(out) + H(+)(out) = dAMP(out) + ADP(in) + H(+)(in)</text>
        <dbReference type="Rhea" id="RHEA:73675"/>
        <dbReference type="ChEBI" id="CHEBI:15378"/>
        <dbReference type="ChEBI" id="CHEBI:58245"/>
        <dbReference type="ChEBI" id="CHEBI:456216"/>
    </reaction>
</comment>
<evidence type="ECO:0000256" key="24">
    <source>
        <dbReference type="ARBA" id="ARBA00048971"/>
    </source>
</evidence>
<keyword evidence="11" id="KW-1133">Transmembrane helix</keyword>
<evidence type="ECO:0000256" key="19">
    <source>
        <dbReference type="ARBA" id="ARBA00047352"/>
    </source>
</evidence>
<dbReference type="GO" id="GO:0033391">
    <property type="term" value="C:chromatoid body"/>
    <property type="evidence" value="ECO:0007669"/>
    <property type="project" value="Ensembl"/>
</dbReference>
<keyword evidence="13 30" id="KW-0472">Membrane</keyword>
<feature type="domain" description="EF-hand" evidence="32">
    <location>
        <begin position="19"/>
        <end position="54"/>
    </location>
</feature>